<feature type="binding site" description="axial binding residue" evidence="7">
    <location>
        <position position="52"/>
    </location>
    <ligand>
        <name>heme b</name>
        <dbReference type="ChEBI" id="CHEBI:60344"/>
        <note>ligand shared between dimeric partners</note>
    </ligand>
    <ligandPart>
        <name>Fe</name>
        <dbReference type="ChEBI" id="CHEBI:18248"/>
    </ligandPart>
</feature>
<feature type="binding site" evidence="7">
    <location>
        <position position="130"/>
    </location>
    <ligand>
        <name>Fe cation</name>
        <dbReference type="ChEBI" id="CHEBI:24875"/>
        <label>2</label>
    </ligand>
</feature>
<dbReference type="GO" id="GO:0004322">
    <property type="term" value="F:ferroxidase activity"/>
    <property type="evidence" value="ECO:0007669"/>
    <property type="project" value="UniProtKB-EC"/>
</dbReference>
<dbReference type="PANTHER" id="PTHR30295:SF0">
    <property type="entry name" value="BACTERIOFERRITIN"/>
    <property type="match status" value="1"/>
</dbReference>
<keyword evidence="2 6" id="KW-0409">Iron storage</keyword>
<dbReference type="RefSeq" id="WP_153418650.1">
    <property type="nucleotide sequence ID" value="NZ_WFLM01000001.1"/>
</dbReference>
<dbReference type="CDD" id="cd00907">
    <property type="entry name" value="Bacterioferritin"/>
    <property type="match status" value="1"/>
</dbReference>
<dbReference type="AlphaFoldDB" id="A0A6N6VYF8"/>
<reference evidence="10 11" key="1">
    <citation type="submission" date="2019-10" db="EMBL/GenBank/DDBJ databases">
        <title>New species of Slilvanegrellaceae.</title>
        <authorList>
            <person name="Pitt A."/>
            <person name="Hahn M.W."/>
        </authorList>
    </citation>
    <scope>NUCLEOTIDE SEQUENCE [LARGE SCALE GENOMIC DNA]</scope>
    <source>
        <strain evidence="10 11">SP-Ram-0.45-NSY-1</strain>
    </source>
</reference>
<gene>
    <name evidence="10" type="primary">bfr</name>
    <name evidence="10" type="ORF">GCL60_02270</name>
</gene>
<proteinExistence type="inferred from homology"/>
<dbReference type="Proteomes" id="UP000437748">
    <property type="component" value="Unassembled WGS sequence"/>
</dbReference>
<dbReference type="PANTHER" id="PTHR30295">
    <property type="entry name" value="BACTERIOFERRITIN"/>
    <property type="match status" value="1"/>
</dbReference>
<dbReference type="GO" id="GO:0020037">
    <property type="term" value="F:heme binding"/>
    <property type="evidence" value="ECO:0007669"/>
    <property type="project" value="TreeGrafter"/>
</dbReference>
<dbReference type="OrthoDB" id="9800505at2"/>
<comment type="caution">
    <text evidence="10">The sequence shown here is derived from an EMBL/GenBank/DDBJ whole genome shotgun (WGS) entry which is preliminary data.</text>
</comment>
<feature type="binding site" evidence="7">
    <location>
        <position position="127"/>
    </location>
    <ligand>
        <name>Fe cation</name>
        <dbReference type="ChEBI" id="CHEBI:24875"/>
        <label>1</label>
    </ligand>
</feature>
<dbReference type="PRINTS" id="PR00601">
    <property type="entry name" value="BACFERRITIN"/>
</dbReference>
<feature type="domain" description="Ferritin-like diiron" evidence="9">
    <location>
        <begin position="1"/>
        <end position="145"/>
    </location>
</feature>
<feature type="binding site" evidence="7">
    <location>
        <position position="54"/>
    </location>
    <ligand>
        <name>Fe cation</name>
        <dbReference type="ChEBI" id="CHEBI:24875"/>
        <label>1</label>
    </ligand>
</feature>
<sequence length="158" mass="18376">MKGDVNVIKALNEVLTGELTAINQYFLHARMCKNWGYNRIAEKTYKESIEEMKHAQDLLDRILFLDGIPNLQKLDKLNIGETVKEQIEADLALEFMAVDRLKRGIDTCKTARDHTSAEMLEEILEDEEEHIDWLETQLSLIKDIGYENYLSQQLHEHS</sequence>
<dbReference type="SUPFAM" id="SSF47240">
    <property type="entry name" value="Ferritin-like"/>
    <property type="match status" value="1"/>
</dbReference>
<comment type="similarity">
    <text evidence="1 6 8">Belongs to the bacterioferritin family.</text>
</comment>
<comment type="catalytic activity">
    <reaction evidence="6">
        <text>4 Fe(2+) + O2 + 4 H(+) = 4 Fe(3+) + 2 H2O</text>
        <dbReference type="Rhea" id="RHEA:11148"/>
        <dbReference type="ChEBI" id="CHEBI:15377"/>
        <dbReference type="ChEBI" id="CHEBI:15378"/>
        <dbReference type="ChEBI" id="CHEBI:15379"/>
        <dbReference type="ChEBI" id="CHEBI:29033"/>
        <dbReference type="ChEBI" id="CHEBI:29034"/>
        <dbReference type="EC" id="1.16.3.1"/>
    </reaction>
</comment>
<dbReference type="InterPro" id="IPR008331">
    <property type="entry name" value="Ferritin_DPS_dom"/>
</dbReference>
<feature type="binding site" evidence="7">
    <location>
        <position position="127"/>
    </location>
    <ligand>
        <name>Fe cation</name>
        <dbReference type="ChEBI" id="CHEBI:24875"/>
        <label>2</label>
    </ligand>
</feature>
<dbReference type="PROSITE" id="PS00549">
    <property type="entry name" value="BACTERIOFERRITIN"/>
    <property type="match status" value="1"/>
</dbReference>
<dbReference type="PROSITE" id="PS50905">
    <property type="entry name" value="FERRITIN_LIKE"/>
    <property type="match status" value="1"/>
</dbReference>
<feature type="binding site" evidence="7">
    <location>
        <position position="51"/>
    </location>
    <ligand>
        <name>Fe cation</name>
        <dbReference type="ChEBI" id="CHEBI:24875"/>
        <label>1</label>
    </ligand>
</feature>
<evidence type="ECO:0000256" key="3">
    <source>
        <dbReference type="ARBA" id="ARBA00022617"/>
    </source>
</evidence>
<dbReference type="EC" id="1.16.3.1" evidence="6"/>
<dbReference type="Pfam" id="PF00210">
    <property type="entry name" value="Ferritin"/>
    <property type="match status" value="1"/>
</dbReference>
<evidence type="ECO:0000259" key="9">
    <source>
        <dbReference type="PROSITE" id="PS50905"/>
    </source>
</evidence>
<dbReference type="Gene3D" id="1.20.1260.10">
    <property type="match status" value="1"/>
</dbReference>
<evidence type="ECO:0000313" key="11">
    <source>
        <dbReference type="Proteomes" id="UP000437748"/>
    </source>
</evidence>
<evidence type="ECO:0000256" key="5">
    <source>
        <dbReference type="ARBA" id="ARBA00023004"/>
    </source>
</evidence>
<feature type="binding site" evidence="7">
    <location>
        <position position="50"/>
    </location>
    <ligand>
        <name>Fe cation</name>
        <dbReference type="ChEBI" id="CHEBI:24875"/>
        <label>3</label>
    </ligand>
</feature>
<feature type="binding site" evidence="7">
    <location>
        <position position="51"/>
    </location>
    <ligand>
        <name>Fe cation</name>
        <dbReference type="ChEBI" id="CHEBI:24875"/>
        <label>2</label>
    </ligand>
</feature>
<keyword evidence="4 6" id="KW-0479">Metal-binding</keyword>
<organism evidence="10 11">
    <name type="scientific">Silvanigrella paludirubra</name>
    <dbReference type="NCBI Taxonomy" id="2499159"/>
    <lineage>
        <taxon>Bacteria</taxon>
        <taxon>Pseudomonadati</taxon>
        <taxon>Bdellovibrionota</taxon>
        <taxon>Oligoflexia</taxon>
        <taxon>Silvanigrellales</taxon>
        <taxon>Silvanigrellaceae</taxon>
        <taxon>Silvanigrella</taxon>
    </lineage>
</organism>
<evidence type="ECO:0000313" key="10">
    <source>
        <dbReference type="EMBL" id="KAB8041129.1"/>
    </source>
</evidence>
<dbReference type="FunFam" id="1.20.1260.10:FF:000005">
    <property type="entry name" value="Bacterioferritin"/>
    <property type="match status" value="1"/>
</dbReference>
<dbReference type="GO" id="GO:0006826">
    <property type="term" value="P:iron ion transport"/>
    <property type="evidence" value="ECO:0007669"/>
    <property type="project" value="InterPro"/>
</dbReference>
<name>A0A6N6VYF8_9BACT</name>
<dbReference type="InterPro" id="IPR012347">
    <property type="entry name" value="Ferritin-like"/>
</dbReference>
<comment type="function">
    <text evidence="6">Iron-storage protein, whose ferroxidase center binds Fe(2+), oxidizes it using dioxygen to Fe(3+), and participates in the subsequent Fe(3+) oxide mineral core formation within the central cavity of the BFR protein shell.</text>
</comment>
<evidence type="ECO:0000256" key="8">
    <source>
        <dbReference type="RuleBase" id="RU000623"/>
    </source>
</evidence>
<keyword evidence="5 6" id="KW-0408">Iron</keyword>
<dbReference type="InterPro" id="IPR002024">
    <property type="entry name" value="Bacterioferritin"/>
</dbReference>
<dbReference type="NCBIfam" id="TIGR00754">
    <property type="entry name" value="bfr"/>
    <property type="match status" value="1"/>
</dbReference>
<evidence type="ECO:0000256" key="6">
    <source>
        <dbReference type="PIRNR" id="PIRNR002560"/>
    </source>
</evidence>
<evidence type="ECO:0000256" key="1">
    <source>
        <dbReference type="ARBA" id="ARBA00008093"/>
    </source>
</evidence>
<dbReference type="InterPro" id="IPR009078">
    <property type="entry name" value="Ferritin-like_SF"/>
</dbReference>
<dbReference type="InterPro" id="IPR009040">
    <property type="entry name" value="Ferritin-like_diiron"/>
</dbReference>
<keyword evidence="11" id="KW-1185">Reference proteome</keyword>
<evidence type="ECO:0000256" key="2">
    <source>
        <dbReference type="ARBA" id="ARBA00022434"/>
    </source>
</evidence>
<dbReference type="EMBL" id="WFLM01000001">
    <property type="protein sequence ID" value="KAB8041129.1"/>
    <property type="molecule type" value="Genomic_DNA"/>
</dbReference>
<evidence type="ECO:0000256" key="7">
    <source>
        <dbReference type="PIRSR" id="PIRSR002560-1"/>
    </source>
</evidence>
<feature type="binding site" evidence="7">
    <location>
        <position position="18"/>
    </location>
    <ligand>
        <name>Fe cation</name>
        <dbReference type="ChEBI" id="CHEBI:24875"/>
        <label>1</label>
    </ligand>
</feature>
<dbReference type="GO" id="GO:0008199">
    <property type="term" value="F:ferric iron binding"/>
    <property type="evidence" value="ECO:0007669"/>
    <property type="project" value="InterPro"/>
</dbReference>
<accession>A0A6N6VYF8</accession>
<dbReference type="GO" id="GO:0140315">
    <property type="term" value="F:iron ion sequestering activity"/>
    <property type="evidence" value="ECO:0007669"/>
    <property type="project" value="UniProtKB-ARBA"/>
</dbReference>
<dbReference type="PIRSF" id="PIRSF002560">
    <property type="entry name" value="Bacterioferritin"/>
    <property type="match status" value="1"/>
</dbReference>
<feature type="binding site" evidence="7">
    <location>
        <position position="94"/>
    </location>
    <ligand>
        <name>Fe cation</name>
        <dbReference type="ChEBI" id="CHEBI:24875"/>
        <label>2</label>
    </ligand>
</feature>
<evidence type="ECO:0000256" key="4">
    <source>
        <dbReference type="ARBA" id="ARBA00022723"/>
    </source>
</evidence>
<dbReference type="GO" id="GO:0006879">
    <property type="term" value="P:intracellular iron ion homeostasis"/>
    <property type="evidence" value="ECO:0007669"/>
    <property type="project" value="UniProtKB-KW"/>
</dbReference>
<protein>
    <recommendedName>
        <fullName evidence="6 8">Bacterioferritin</fullName>
        <ecNumber evidence="6">1.16.3.1</ecNumber>
    </recommendedName>
</protein>
<dbReference type="GO" id="GO:0005829">
    <property type="term" value="C:cytosol"/>
    <property type="evidence" value="ECO:0007669"/>
    <property type="project" value="TreeGrafter"/>
</dbReference>
<keyword evidence="3 8" id="KW-0349">Heme</keyword>